<evidence type="ECO:0000313" key="1">
    <source>
        <dbReference type="EMBL" id="RNA40150.1"/>
    </source>
</evidence>
<evidence type="ECO:0000313" key="2">
    <source>
        <dbReference type="Proteomes" id="UP000276133"/>
    </source>
</evidence>
<keyword evidence="2" id="KW-1185">Reference proteome</keyword>
<protein>
    <submittedName>
        <fullName evidence="1">Uncharacterized protein</fullName>
    </submittedName>
</protein>
<name>A0A3M7SX49_BRAPC</name>
<dbReference type="EMBL" id="REGN01000668">
    <property type="protein sequence ID" value="RNA40150.1"/>
    <property type="molecule type" value="Genomic_DNA"/>
</dbReference>
<reference evidence="1 2" key="1">
    <citation type="journal article" date="2018" name="Sci. Rep.">
        <title>Genomic signatures of local adaptation to the degree of environmental predictability in rotifers.</title>
        <authorList>
            <person name="Franch-Gras L."/>
            <person name="Hahn C."/>
            <person name="Garcia-Roger E.M."/>
            <person name="Carmona M.J."/>
            <person name="Serra M."/>
            <person name="Gomez A."/>
        </authorList>
    </citation>
    <scope>NUCLEOTIDE SEQUENCE [LARGE SCALE GENOMIC DNA]</scope>
    <source>
        <strain evidence="1">HYR1</strain>
    </source>
</reference>
<comment type="caution">
    <text evidence="1">The sequence shown here is derived from an EMBL/GenBank/DDBJ whole genome shotgun (WGS) entry which is preliminary data.</text>
</comment>
<organism evidence="1 2">
    <name type="scientific">Brachionus plicatilis</name>
    <name type="common">Marine rotifer</name>
    <name type="synonym">Brachionus muelleri</name>
    <dbReference type="NCBI Taxonomy" id="10195"/>
    <lineage>
        <taxon>Eukaryota</taxon>
        <taxon>Metazoa</taxon>
        <taxon>Spiralia</taxon>
        <taxon>Gnathifera</taxon>
        <taxon>Rotifera</taxon>
        <taxon>Eurotatoria</taxon>
        <taxon>Monogononta</taxon>
        <taxon>Pseudotrocha</taxon>
        <taxon>Ploima</taxon>
        <taxon>Brachionidae</taxon>
        <taxon>Brachionus</taxon>
    </lineage>
</organism>
<gene>
    <name evidence="1" type="ORF">BpHYR1_052386</name>
</gene>
<dbReference type="Proteomes" id="UP000276133">
    <property type="component" value="Unassembled WGS sequence"/>
</dbReference>
<dbReference type="AlphaFoldDB" id="A0A3M7SX49"/>
<proteinExistence type="predicted"/>
<accession>A0A3M7SX49</accession>
<sequence length="76" mass="8730">MCDYYKINAFLILKFGIEEILKNTYFYQKISNLKLILTNILDDSINDAYLLKMLGNCNLKKVANLAHNVCISIPSI</sequence>